<evidence type="ECO:0000256" key="1">
    <source>
        <dbReference type="SAM" id="SignalP"/>
    </source>
</evidence>
<dbReference type="EMBL" id="MU858076">
    <property type="protein sequence ID" value="KAK4215769.1"/>
    <property type="molecule type" value="Genomic_DNA"/>
</dbReference>
<keyword evidence="1" id="KW-0732">Signal</keyword>
<gene>
    <name evidence="2" type="ORF">QBC37DRAFT_371676</name>
</gene>
<proteinExistence type="predicted"/>
<reference evidence="2" key="1">
    <citation type="journal article" date="2023" name="Mol. Phylogenet. Evol.">
        <title>Genome-scale phylogeny and comparative genomics of the fungal order Sordariales.</title>
        <authorList>
            <person name="Hensen N."/>
            <person name="Bonometti L."/>
            <person name="Westerberg I."/>
            <person name="Brannstrom I.O."/>
            <person name="Guillou S."/>
            <person name="Cros-Aarteil S."/>
            <person name="Calhoun S."/>
            <person name="Haridas S."/>
            <person name="Kuo A."/>
            <person name="Mondo S."/>
            <person name="Pangilinan J."/>
            <person name="Riley R."/>
            <person name="LaButti K."/>
            <person name="Andreopoulos B."/>
            <person name="Lipzen A."/>
            <person name="Chen C."/>
            <person name="Yan M."/>
            <person name="Daum C."/>
            <person name="Ng V."/>
            <person name="Clum A."/>
            <person name="Steindorff A."/>
            <person name="Ohm R.A."/>
            <person name="Martin F."/>
            <person name="Silar P."/>
            <person name="Natvig D.O."/>
            <person name="Lalanne C."/>
            <person name="Gautier V."/>
            <person name="Ament-Velasquez S.L."/>
            <person name="Kruys A."/>
            <person name="Hutchinson M.I."/>
            <person name="Powell A.J."/>
            <person name="Barry K."/>
            <person name="Miller A.N."/>
            <person name="Grigoriev I.V."/>
            <person name="Debuchy R."/>
            <person name="Gladieux P."/>
            <person name="Hiltunen Thoren M."/>
            <person name="Johannesson H."/>
        </authorList>
    </citation>
    <scope>NUCLEOTIDE SEQUENCE</scope>
    <source>
        <strain evidence="2">PSN293</strain>
    </source>
</reference>
<accession>A0AAN7B9S2</accession>
<feature type="chain" id="PRO_5042922102" description="Signal peptide-containing protein" evidence="1">
    <location>
        <begin position="20"/>
        <end position="95"/>
    </location>
</feature>
<protein>
    <recommendedName>
        <fullName evidence="4">Signal peptide-containing protein</fullName>
    </recommendedName>
</protein>
<evidence type="ECO:0000313" key="3">
    <source>
        <dbReference type="Proteomes" id="UP001301769"/>
    </source>
</evidence>
<reference evidence="2" key="2">
    <citation type="submission" date="2023-05" db="EMBL/GenBank/DDBJ databases">
        <authorList>
            <consortium name="Lawrence Berkeley National Laboratory"/>
            <person name="Steindorff A."/>
            <person name="Hensen N."/>
            <person name="Bonometti L."/>
            <person name="Westerberg I."/>
            <person name="Brannstrom I.O."/>
            <person name="Guillou S."/>
            <person name="Cros-Aarteil S."/>
            <person name="Calhoun S."/>
            <person name="Haridas S."/>
            <person name="Kuo A."/>
            <person name="Mondo S."/>
            <person name="Pangilinan J."/>
            <person name="Riley R."/>
            <person name="Labutti K."/>
            <person name="Andreopoulos B."/>
            <person name="Lipzen A."/>
            <person name="Chen C."/>
            <person name="Yanf M."/>
            <person name="Daum C."/>
            <person name="Ng V."/>
            <person name="Clum A."/>
            <person name="Ohm R."/>
            <person name="Martin F."/>
            <person name="Silar P."/>
            <person name="Natvig D."/>
            <person name="Lalanne C."/>
            <person name="Gautier V."/>
            <person name="Ament-Velasquez S.L."/>
            <person name="Kruys A."/>
            <person name="Hutchinson M.I."/>
            <person name="Powell A.J."/>
            <person name="Barry K."/>
            <person name="Miller A.N."/>
            <person name="Grigoriev I.V."/>
            <person name="Debuchy R."/>
            <person name="Gladieux P."/>
            <person name="Thoren M.H."/>
            <person name="Johannesson H."/>
        </authorList>
    </citation>
    <scope>NUCLEOTIDE SEQUENCE</scope>
    <source>
        <strain evidence="2">PSN293</strain>
    </source>
</reference>
<comment type="caution">
    <text evidence="2">The sequence shown here is derived from an EMBL/GenBank/DDBJ whole genome shotgun (WGS) entry which is preliminary data.</text>
</comment>
<evidence type="ECO:0008006" key="4">
    <source>
        <dbReference type="Google" id="ProtNLM"/>
    </source>
</evidence>
<feature type="signal peptide" evidence="1">
    <location>
        <begin position="1"/>
        <end position="19"/>
    </location>
</feature>
<name>A0AAN7B9S2_9PEZI</name>
<dbReference type="Proteomes" id="UP001301769">
    <property type="component" value="Unassembled WGS sequence"/>
</dbReference>
<organism evidence="2 3">
    <name type="scientific">Rhypophila decipiens</name>
    <dbReference type="NCBI Taxonomy" id="261697"/>
    <lineage>
        <taxon>Eukaryota</taxon>
        <taxon>Fungi</taxon>
        <taxon>Dikarya</taxon>
        <taxon>Ascomycota</taxon>
        <taxon>Pezizomycotina</taxon>
        <taxon>Sordariomycetes</taxon>
        <taxon>Sordariomycetidae</taxon>
        <taxon>Sordariales</taxon>
        <taxon>Naviculisporaceae</taxon>
        <taxon>Rhypophila</taxon>
    </lineage>
</organism>
<sequence length="95" mass="10079">MQLINFPLLALFAASGAFALPTEQNENAAGMTARHVEGSCLGIFLPLCAGARDIGTDNCKCSGMVAPCRNWKCPWDGPRSIMNCDSAGNGCQWVN</sequence>
<evidence type="ECO:0000313" key="2">
    <source>
        <dbReference type="EMBL" id="KAK4215769.1"/>
    </source>
</evidence>
<keyword evidence="3" id="KW-1185">Reference proteome</keyword>
<dbReference type="AlphaFoldDB" id="A0AAN7B9S2"/>